<protein>
    <submittedName>
        <fullName evidence="3">BQ5605_C017g08566 protein</fullName>
    </submittedName>
</protein>
<proteinExistence type="predicted"/>
<evidence type="ECO:0000313" key="3">
    <source>
        <dbReference type="EMBL" id="SGY20284.1"/>
    </source>
</evidence>
<reference evidence="3 4" key="1">
    <citation type="submission" date="2016-11" db="EMBL/GenBank/DDBJ databases">
        <authorList>
            <person name="Jaros S."/>
            <person name="Januszkiewicz K."/>
            <person name="Wedrychowicz H."/>
        </authorList>
    </citation>
    <scope>NUCLEOTIDE SEQUENCE [LARGE SCALE GENOMIC DNA]</scope>
</reference>
<dbReference type="EMBL" id="FQNC01000017">
    <property type="protein sequence ID" value="SGY20284.1"/>
    <property type="molecule type" value="Genomic_DNA"/>
</dbReference>
<sequence>MVRFHLFGLVAVALAIQAPPSRSRSKAPQRSDPWTQDVETRPTKSNKPPDSYYREGTCASLRAEFVGDDYSFQCQCGGQDWWKKYQKCLDAHRNSWLKHDISKDKANRCSSCNAVYDTWIKGDYEIPPREPFRICQAWRAGVS</sequence>
<feature type="region of interest" description="Disordered" evidence="1">
    <location>
        <begin position="20"/>
        <end position="51"/>
    </location>
</feature>
<name>A0A2X0LZ28_9BASI</name>
<feature type="compositionally biased region" description="Polar residues" evidence="1">
    <location>
        <begin position="20"/>
        <end position="34"/>
    </location>
</feature>
<accession>A0A2X0LZ28</accession>
<keyword evidence="2" id="KW-0732">Signal</keyword>
<dbReference type="Proteomes" id="UP000249464">
    <property type="component" value="Unassembled WGS sequence"/>
</dbReference>
<keyword evidence="4" id="KW-1185">Reference proteome</keyword>
<evidence type="ECO:0000256" key="2">
    <source>
        <dbReference type="SAM" id="SignalP"/>
    </source>
</evidence>
<feature type="chain" id="PRO_5015931140" evidence="2">
    <location>
        <begin position="24"/>
        <end position="143"/>
    </location>
</feature>
<dbReference type="AlphaFoldDB" id="A0A2X0LZ28"/>
<feature type="signal peptide" evidence="2">
    <location>
        <begin position="1"/>
        <end position="23"/>
    </location>
</feature>
<gene>
    <name evidence="3" type="primary">BQ5605_C017g08566</name>
    <name evidence="3" type="ORF">BQ5605_C017G08566</name>
</gene>
<evidence type="ECO:0000256" key="1">
    <source>
        <dbReference type="SAM" id="MobiDB-lite"/>
    </source>
</evidence>
<organism evidence="3 4">
    <name type="scientific">Microbotryum silenes-dioicae</name>
    <dbReference type="NCBI Taxonomy" id="796604"/>
    <lineage>
        <taxon>Eukaryota</taxon>
        <taxon>Fungi</taxon>
        <taxon>Dikarya</taxon>
        <taxon>Basidiomycota</taxon>
        <taxon>Pucciniomycotina</taxon>
        <taxon>Microbotryomycetes</taxon>
        <taxon>Microbotryales</taxon>
        <taxon>Microbotryaceae</taxon>
        <taxon>Microbotryum</taxon>
    </lineage>
</organism>
<evidence type="ECO:0000313" key="4">
    <source>
        <dbReference type="Proteomes" id="UP000249464"/>
    </source>
</evidence>